<dbReference type="NCBIfam" id="TIGR00229">
    <property type="entry name" value="sensory_box"/>
    <property type="match status" value="1"/>
</dbReference>
<proteinExistence type="predicted"/>
<evidence type="ECO:0000313" key="2">
    <source>
        <dbReference type="EMBL" id="MBF4437712.1"/>
    </source>
</evidence>
<feature type="non-terminal residue" evidence="2">
    <location>
        <position position="1"/>
    </location>
</feature>
<feature type="non-terminal residue" evidence="2">
    <location>
        <position position="137"/>
    </location>
</feature>
<name>A0AAW4BL31_VIBAN</name>
<reference evidence="2" key="1">
    <citation type="journal article" date="2021" name="PeerJ">
        <title>Analysis of 44 Vibrio anguillarum genomes reveals high genetic diversity.</title>
        <authorList>
            <person name="Hansen M.J."/>
            <person name="Dalsgaard I."/>
        </authorList>
    </citation>
    <scope>NUCLEOTIDE SEQUENCE</scope>
    <source>
        <strain evidence="2">850617-1/1</strain>
    </source>
</reference>
<dbReference type="CDD" id="cd00130">
    <property type="entry name" value="PAS"/>
    <property type="match status" value="1"/>
</dbReference>
<feature type="domain" description="PAS" evidence="1">
    <location>
        <begin position="62"/>
        <end position="137"/>
    </location>
</feature>
<gene>
    <name evidence="2" type="ORF">ERJ77_25165</name>
</gene>
<dbReference type="InterPro" id="IPR000014">
    <property type="entry name" value="PAS"/>
</dbReference>
<sequence>KRYKKDGELLVIEATYFPIKEEGKVTRVMKIASDITAQYLSAQADKDVLRAVNDNFAVIEFQPDGTILRANKNFQNTVVYSLEEIQGKHHRIFCYDDFYHENPDFWKELASGDAKTGRFLRKDCHGSQVWIQASYSP</sequence>
<dbReference type="Pfam" id="PF13426">
    <property type="entry name" value="PAS_9"/>
    <property type="match status" value="1"/>
</dbReference>
<dbReference type="EMBL" id="SCLC01001250">
    <property type="protein sequence ID" value="MBF4437712.1"/>
    <property type="molecule type" value="Genomic_DNA"/>
</dbReference>
<dbReference type="InterPro" id="IPR050903">
    <property type="entry name" value="Bact_Chemotaxis_MeTrfase"/>
</dbReference>
<dbReference type="PANTHER" id="PTHR24422">
    <property type="entry name" value="CHEMOTAXIS PROTEIN METHYLTRANSFERASE"/>
    <property type="match status" value="1"/>
</dbReference>
<accession>A0AAW4BL31</accession>
<evidence type="ECO:0000259" key="1">
    <source>
        <dbReference type="Pfam" id="PF13426"/>
    </source>
</evidence>
<dbReference type="Gene3D" id="3.30.450.20">
    <property type="entry name" value="PAS domain"/>
    <property type="match status" value="2"/>
</dbReference>
<dbReference type="AlphaFoldDB" id="A0AAW4BL31"/>
<evidence type="ECO:0000313" key="3">
    <source>
        <dbReference type="Proteomes" id="UP000786185"/>
    </source>
</evidence>
<dbReference type="PANTHER" id="PTHR24422:SF10">
    <property type="entry name" value="CHEMOTAXIS PROTEIN METHYLTRANSFERASE 2"/>
    <property type="match status" value="1"/>
</dbReference>
<dbReference type="Proteomes" id="UP000786185">
    <property type="component" value="Unassembled WGS sequence"/>
</dbReference>
<organism evidence="2 3">
    <name type="scientific">Vibrio anguillarum</name>
    <name type="common">Listonella anguillarum</name>
    <dbReference type="NCBI Taxonomy" id="55601"/>
    <lineage>
        <taxon>Bacteria</taxon>
        <taxon>Pseudomonadati</taxon>
        <taxon>Pseudomonadota</taxon>
        <taxon>Gammaproteobacteria</taxon>
        <taxon>Vibrionales</taxon>
        <taxon>Vibrionaceae</taxon>
        <taxon>Vibrio</taxon>
    </lineage>
</organism>
<dbReference type="SUPFAM" id="SSF55785">
    <property type="entry name" value="PYP-like sensor domain (PAS domain)"/>
    <property type="match status" value="2"/>
</dbReference>
<dbReference type="InterPro" id="IPR035965">
    <property type="entry name" value="PAS-like_dom_sf"/>
</dbReference>
<protein>
    <submittedName>
        <fullName evidence="2">PAS domain S-box protein</fullName>
    </submittedName>
</protein>
<comment type="caution">
    <text evidence="2">The sequence shown here is derived from an EMBL/GenBank/DDBJ whole genome shotgun (WGS) entry which is preliminary data.</text>
</comment>